<organism evidence="1 2">
    <name type="scientific">Linderina macrospora</name>
    <dbReference type="NCBI Taxonomy" id="4868"/>
    <lineage>
        <taxon>Eukaryota</taxon>
        <taxon>Fungi</taxon>
        <taxon>Fungi incertae sedis</taxon>
        <taxon>Zoopagomycota</taxon>
        <taxon>Kickxellomycotina</taxon>
        <taxon>Kickxellomycetes</taxon>
        <taxon>Kickxellales</taxon>
        <taxon>Kickxellaceae</taxon>
        <taxon>Linderina</taxon>
    </lineage>
</organism>
<feature type="non-terminal residue" evidence="1">
    <location>
        <position position="267"/>
    </location>
</feature>
<evidence type="ECO:0000313" key="1">
    <source>
        <dbReference type="EMBL" id="KAJ1938619.1"/>
    </source>
</evidence>
<dbReference type="EMBL" id="JANBPW010003108">
    <property type="protein sequence ID" value="KAJ1938619.1"/>
    <property type="molecule type" value="Genomic_DNA"/>
</dbReference>
<sequence>MSINEWISDTLIDLIGESNSDIVDYVFHLAKTCTGESDLTKSLVAAELPNSAATEGFAKQLLARVPRTSAKPQPVQHVKAERAKATADLHDDDDDDGVAEPVRIQKDERSSGPRVRGRNIRKRGDTTEDEEDREELEARIKRAKAGVADEDVEEGYAENADENSEDSTDRDAQERDEFAERLRQKDKERTKRIVEDRSTDGEQKKRRDLANDQEARRKALPEIRDRARQEYLKVREEQRLELLRQEIADEESMFRGEIMTEKEIKDL</sequence>
<comment type="caution">
    <text evidence="1">The sequence shown here is derived from an EMBL/GenBank/DDBJ whole genome shotgun (WGS) entry which is preliminary data.</text>
</comment>
<keyword evidence="2" id="KW-1185">Reference proteome</keyword>
<protein>
    <submittedName>
        <fullName evidence="1">Uncharacterized protein</fullName>
    </submittedName>
</protein>
<reference evidence="1" key="1">
    <citation type="submission" date="2022-07" db="EMBL/GenBank/DDBJ databases">
        <title>Phylogenomic reconstructions and comparative analyses of Kickxellomycotina fungi.</title>
        <authorList>
            <person name="Reynolds N.K."/>
            <person name="Stajich J.E."/>
            <person name="Barry K."/>
            <person name="Grigoriev I.V."/>
            <person name="Crous P."/>
            <person name="Smith M.E."/>
        </authorList>
    </citation>
    <scope>NUCLEOTIDE SEQUENCE</scope>
    <source>
        <strain evidence="1">NRRL 5244</strain>
    </source>
</reference>
<evidence type="ECO:0000313" key="2">
    <source>
        <dbReference type="Proteomes" id="UP001150603"/>
    </source>
</evidence>
<name>A0ACC1J5X8_9FUNG</name>
<dbReference type="Proteomes" id="UP001150603">
    <property type="component" value="Unassembled WGS sequence"/>
</dbReference>
<accession>A0ACC1J5X8</accession>
<gene>
    <name evidence="1" type="ORF">FBU59_004385</name>
</gene>
<proteinExistence type="predicted"/>